<keyword evidence="2" id="KW-1185">Reference proteome</keyword>
<evidence type="ECO:0008006" key="3">
    <source>
        <dbReference type="Google" id="ProtNLM"/>
    </source>
</evidence>
<sequence>MFRRNKPTESFCLILFKKLCSLTFIIFIILYTINQFSDISVYPKVDISNHFINDCNITIEFCNANSINVTSCQFLVVDDQYNFINYGGCFYKNSIDNIRTTCAKYEFVQPFVGLIWLNISIEQTGQPTLLNNSNAILNILNSTGAYSEILSIYLKRVGFGESYYNSTYNSFFLANRQVAIIDYSPIITEREILGKSYIDLNAHMNILPLSSSQNTIQLGINRRSPTIQYQKEVYPRSNSFISKIGGFFSFLSGVFILLFGTSRIAPWGFMQKYIILYMTCMICRKSLIKNVAKKYVSTAGIPFVEKVSEMPASGTLEDRVQIIETLLKEYYLDVGFLEILKKEKTMYHKTSQEKDLIYTSIDIDDDDDMKDKCLE</sequence>
<comment type="caution">
    <text evidence="1">The sequence shown here is derived from an EMBL/GenBank/DDBJ whole genome shotgun (WGS) entry which is preliminary data.</text>
</comment>
<dbReference type="AlphaFoldDB" id="A0A015N415"/>
<accession>A0A015N415</accession>
<proteinExistence type="predicted"/>
<dbReference type="Proteomes" id="UP000022910">
    <property type="component" value="Unassembled WGS sequence"/>
</dbReference>
<organism evidence="1 2">
    <name type="scientific">Rhizophagus irregularis (strain DAOM 197198w)</name>
    <name type="common">Glomus intraradices</name>
    <dbReference type="NCBI Taxonomy" id="1432141"/>
    <lineage>
        <taxon>Eukaryota</taxon>
        <taxon>Fungi</taxon>
        <taxon>Fungi incertae sedis</taxon>
        <taxon>Mucoromycota</taxon>
        <taxon>Glomeromycotina</taxon>
        <taxon>Glomeromycetes</taxon>
        <taxon>Glomerales</taxon>
        <taxon>Glomeraceae</taxon>
        <taxon>Rhizophagus</taxon>
    </lineage>
</organism>
<reference evidence="1 2" key="1">
    <citation type="submission" date="2014-02" db="EMBL/GenBank/DDBJ databases">
        <title>Single nucleus genome sequencing reveals high similarity among nuclei of an endomycorrhizal fungus.</title>
        <authorList>
            <person name="Lin K."/>
            <person name="Geurts R."/>
            <person name="Zhang Z."/>
            <person name="Limpens E."/>
            <person name="Saunders D.G."/>
            <person name="Mu D."/>
            <person name="Pang E."/>
            <person name="Cao H."/>
            <person name="Cha H."/>
            <person name="Lin T."/>
            <person name="Zhou Q."/>
            <person name="Shang Y."/>
            <person name="Li Y."/>
            <person name="Ivanov S."/>
            <person name="Sharma T."/>
            <person name="Velzen R.V."/>
            <person name="Ruijter N.D."/>
            <person name="Aanen D.K."/>
            <person name="Win J."/>
            <person name="Kamoun S."/>
            <person name="Bisseling T."/>
            <person name="Huang S."/>
        </authorList>
    </citation>
    <scope>NUCLEOTIDE SEQUENCE [LARGE SCALE GENOMIC DNA]</scope>
    <source>
        <strain evidence="2">DAOM197198w</strain>
    </source>
</reference>
<name>A0A015N415_RHIIW</name>
<gene>
    <name evidence="1" type="ORF">RirG_056510</name>
</gene>
<protein>
    <recommendedName>
        <fullName evidence="3">Transmembrane protein</fullName>
    </recommendedName>
</protein>
<dbReference type="EMBL" id="JEMT01013541">
    <property type="protein sequence ID" value="EXX73863.1"/>
    <property type="molecule type" value="Genomic_DNA"/>
</dbReference>
<dbReference type="HOGENOM" id="CLU_072651_0_0_1"/>
<evidence type="ECO:0000313" key="2">
    <source>
        <dbReference type="Proteomes" id="UP000022910"/>
    </source>
</evidence>
<evidence type="ECO:0000313" key="1">
    <source>
        <dbReference type="EMBL" id="EXX73863.1"/>
    </source>
</evidence>
<dbReference type="OrthoDB" id="2372090at2759"/>